<dbReference type="InterPro" id="IPR025711">
    <property type="entry name" value="PepSY"/>
</dbReference>
<dbReference type="Proteomes" id="UP001294570">
    <property type="component" value="Unassembled WGS sequence"/>
</dbReference>
<evidence type="ECO:0000313" key="3">
    <source>
        <dbReference type="EMBL" id="MDY7220137.1"/>
    </source>
</evidence>
<gene>
    <name evidence="3" type="ORF">TOI97_11240</name>
</gene>
<dbReference type="Pfam" id="PF13670">
    <property type="entry name" value="PepSY_2"/>
    <property type="match status" value="1"/>
</dbReference>
<sequence length="127" mass="14360">MKIQPIALTLSLFALSTAALADDDCTDPVSDWQPRETLRLQLEEQGWDIQRIKVDDGCYEVKALDANGHRVKAEYAPASLNLMEIKIKINRDNAKDNEDFRHLIETFNKVTPAPQHQEPSTLATQSQ</sequence>
<accession>A0ABU5GU28</accession>
<organism evidence="3 4">
    <name type="scientific">Denitrificimonas halotolerans</name>
    <dbReference type="NCBI Taxonomy" id="3098930"/>
    <lineage>
        <taxon>Bacteria</taxon>
        <taxon>Pseudomonadati</taxon>
        <taxon>Pseudomonadota</taxon>
        <taxon>Gammaproteobacteria</taxon>
        <taxon>Pseudomonadales</taxon>
        <taxon>Pseudomonadaceae</taxon>
        <taxon>Denitrificimonas</taxon>
    </lineage>
</organism>
<comment type="caution">
    <text evidence="3">The sequence shown here is derived from an EMBL/GenBank/DDBJ whole genome shotgun (WGS) entry which is preliminary data.</text>
</comment>
<proteinExistence type="predicted"/>
<dbReference type="EMBL" id="JAXIVU010000019">
    <property type="protein sequence ID" value="MDY7220137.1"/>
    <property type="molecule type" value="Genomic_DNA"/>
</dbReference>
<evidence type="ECO:0000256" key="1">
    <source>
        <dbReference type="SAM" id="SignalP"/>
    </source>
</evidence>
<evidence type="ECO:0000313" key="4">
    <source>
        <dbReference type="Proteomes" id="UP001294570"/>
    </source>
</evidence>
<protein>
    <submittedName>
        <fullName evidence="3">PepSY domain-containing protein</fullName>
    </submittedName>
</protein>
<evidence type="ECO:0000259" key="2">
    <source>
        <dbReference type="Pfam" id="PF13670"/>
    </source>
</evidence>
<reference evidence="3 4" key="1">
    <citation type="submission" date="2023-12" db="EMBL/GenBank/DDBJ databases">
        <title>Denitrificimonas halotolerans sp. nov.,a novel species isolated from landfill leachate.</title>
        <authorList>
            <person name="Wang S."/>
        </authorList>
    </citation>
    <scope>NUCLEOTIDE SEQUENCE [LARGE SCALE GENOMIC DNA]</scope>
    <source>
        <strain evidence="3 4">JX-1</strain>
    </source>
</reference>
<feature type="chain" id="PRO_5046472537" evidence="1">
    <location>
        <begin position="22"/>
        <end position="127"/>
    </location>
</feature>
<keyword evidence="1" id="KW-0732">Signal</keyword>
<name>A0ABU5GU28_9GAMM</name>
<feature type="domain" description="PepSY" evidence="2">
    <location>
        <begin position="6"/>
        <end position="84"/>
    </location>
</feature>
<feature type="signal peptide" evidence="1">
    <location>
        <begin position="1"/>
        <end position="21"/>
    </location>
</feature>
<keyword evidence="4" id="KW-1185">Reference proteome</keyword>
<dbReference type="RefSeq" id="WP_321554222.1">
    <property type="nucleotide sequence ID" value="NZ_JAXIVU010000019.1"/>
</dbReference>